<dbReference type="AlphaFoldDB" id="A0A4S3KS28"/>
<dbReference type="Pfam" id="PF01963">
    <property type="entry name" value="TraB_PrgY_gumN"/>
    <property type="match status" value="1"/>
</dbReference>
<dbReference type="Proteomes" id="UP000294599">
    <property type="component" value="Unassembled WGS sequence"/>
</dbReference>
<comment type="caution">
    <text evidence="2">The sequence shown here is derived from an EMBL/GenBank/DDBJ whole genome shotgun (WGS) entry which is preliminary data.</text>
</comment>
<dbReference type="PROSITE" id="PS00430">
    <property type="entry name" value="TONB_DEPENDENT_REC_1"/>
    <property type="match status" value="1"/>
</dbReference>
<evidence type="ECO:0000256" key="1">
    <source>
        <dbReference type="SAM" id="SignalP"/>
    </source>
</evidence>
<feature type="signal peptide" evidence="1">
    <location>
        <begin position="1"/>
        <end position="27"/>
    </location>
</feature>
<dbReference type="RefSeq" id="WP_123522958.1">
    <property type="nucleotide sequence ID" value="NZ_JBHLWF010000027.1"/>
</dbReference>
<dbReference type="OrthoDB" id="8743055at2"/>
<evidence type="ECO:0000313" key="3">
    <source>
        <dbReference type="Proteomes" id="UP000294599"/>
    </source>
</evidence>
<reference evidence="2 3" key="1">
    <citation type="submission" date="2019-03" db="EMBL/GenBank/DDBJ databases">
        <title>Genomic Encyclopedia of Type Strains, Phase IV (KMG-IV): sequencing the most valuable type-strain genomes for metagenomic binning, comparative biology and taxonomic classification.</title>
        <authorList>
            <person name="Goeker M."/>
        </authorList>
    </citation>
    <scope>NUCLEOTIDE SEQUENCE [LARGE SCALE GENOMIC DNA]</scope>
    <source>
        <strain evidence="2 3">DSM 21944</strain>
    </source>
</reference>
<keyword evidence="3" id="KW-1185">Reference proteome</keyword>
<name>A0A4S3KS28_9GAMM</name>
<dbReference type="InterPro" id="IPR010916">
    <property type="entry name" value="TonB_box_CS"/>
</dbReference>
<dbReference type="CDD" id="cd14788">
    <property type="entry name" value="GumN"/>
    <property type="match status" value="1"/>
</dbReference>
<organism evidence="2 3">
    <name type="scientific">Pseudofulvimonas gallinarii</name>
    <dbReference type="NCBI Taxonomy" id="634155"/>
    <lineage>
        <taxon>Bacteria</taxon>
        <taxon>Pseudomonadati</taxon>
        <taxon>Pseudomonadota</taxon>
        <taxon>Gammaproteobacteria</taxon>
        <taxon>Lysobacterales</taxon>
        <taxon>Rhodanobacteraceae</taxon>
        <taxon>Pseudofulvimonas</taxon>
    </lineage>
</organism>
<keyword evidence="1" id="KW-0732">Signal</keyword>
<gene>
    <name evidence="2" type="ORF">EDC25_12237</name>
</gene>
<dbReference type="InterPro" id="IPR002816">
    <property type="entry name" value="TraB/PrgY/GumN_fam"/>
</dbReference>
<proteinExistence type="predicted"/>
<protein>
    <submittedName>
        <fullName evidence="2">Uncharacterized protein YbaP (TraB family)</fullName>
    </submittedName>
</protein>
<evidence type="ECO:0000313" key="2">
    <source>
        <dbReference type="EMBL" id="TCS94441.1"/>
    </source>
</evidence>
<feature type="chain" id="PRO_5030100249" evidence="1">
    <location>
        <begin position="28"/>
        <end position="347"/>
    </location>
</feature>
<sequence>MRKRAWTLRAAGLLAGFALMGAPAAMAEITGSPPRPATTADVDMTVLDTVEVLAEGVQFGPGMWRVHRDGRSLWILGTQSPLPRRMQWHAEPVLAILEQCQALLRPPLVDTDIGMVRGMMLLPAALRVRRNPDNARLQDVLPPDLHARWLPLKARYMPRNRKVERFRPLFAAQELYARALDAIGLDRKPVASETLLRAARRLALEEIRPRITLELDAPRQILREFSGETLDDLACFELTLSRLETDLGAMRQRANAWAIGDIEALQSLPAPNHLGACAEALGNAQALAETGMADIEKKMRAAWLAAAEAALATHADTFAYLSMTTLLGENGMLQALREAGYDIVEPE</sequence>
<accession>A0A4S3KS28</accession>
<dbReference type="EMBL" id="SMAF01000022">
    <property type="protein sequence ID" value="TCS94441.1"/>
    <property type="molecule type" value="Genomic_DNA"/>
</dbReference>